<dbReference type="PROSITE" id="PS51192">
    <property type="entry name" value="HELICASE_ATP_BIND_1"/>
    <property type="match status" value="1"/>
</dbReference>
<feature type="domain" description="Helicase ATP-binding" evidence="12">
    <location>
        <begin position="164"/>
        <end position="340"/>
    </location>
</feature>
<dbReference type="InterPro" id="IPR027417">
    <property type="entry name" value="P-loop_NTPase"/>
</dbReference>
<dbReference type="GO" id="GO:0003676">
    <property type="term" value="F:nucleic acid binding"/>
    <property type="evidence" value="ECO:0007669"/>
    <property type="project" value="InterPro"/>
</dbReference>
<keyword evidence="5" id="KW-0067">ATP-binding</keyword>
<evidence type="ECO:0000256" key="11">
    <source>
        <dbReference type="SAM" id="MobiDB-lite"/>
    </source>
</evidence>
<feature type="compositionally biased region" description="Low complexity" evidence="11">
    <location>
        <begin position="1078"/>
        <end position="1095"/>
    </location>
</feature>
<feature type="compositionally biased region" description="Low complexity" evidence="11">
    <location>
        <begin position="1117"/>
        <end position="1130"/>
    </location>
</feature>
<evidence type="ECO:0000259" key="13">
    <source>
        <dbReference type="PROSITE" id="PS51194"/>
    </source>
</evidence>
<evidence type="ECO:0000256" key="2">
    <source>
        <dbReference type="ARBA" id="ARBA00022741"/>
    </source>
</evidence>
<feature type="compositionally biased region" description="Low complexity" evidence="11">
    <location>
        <begin position="49"/>
        <end position="64"/>
    </location>
</feature>
<dbReference type="Pfam" id="PF00271">
    <property type="entry name" value="Helicase_C"/>
    <property type="match status" value="1"/>
</dbReference>
<evidence type="ECO:0000256" key="5">
    <source>
        <dbReference type="ARBA" id="ARBA00022840"/>
    </source>
</evidence>
<evidence type="ECO:0000256" key="9">
    <source>
        <dbReference type="ARBA" id="ARBA00034808"/>
    </source>
</evidence>
<dbReference type="Pfam" id="PF02889">
    <property type="entry name" value="Sec63"/>
    <property type="match status" value="1"/>
</dbReference>
<dbReference type="EMBL" id="JACAZE010000001">
    <property type="protein sequence ID" value="KAF7322399.1"/>
    <property type="molecule type" value="Genomic_DNA"/>
</dbReference>
<comment type="similarity">
    <text evidence="1">Belongs to the helicase family. SKI2 subfamily.</text>
</comment>
<dbReference type="InterPro" id="IPR001650">
    <property type="entry name" value="Helicase_C-like"/>
</dbReference>
<comment type="caution">
    <text evidence="14">The sequence shown here is derived from an EMBL/GenBank/DDBJ whole genome shotgun (WGS) entry which is preliminary data.</text>
</comment>
<feature type="compositionally biased region" description="Acidic residues" evidence="11">
    <location>
        <begin position="65"/>
        <end position="77"/>
    </location>
</feature>
<keyword evidence="2" id="KW-0547">Nucleotide-binding</keyword>
<accession>A0A8H6TSQ7</accession>
<evidence type="ECO:0000256" key="4">
    <source>
        <dbReference type="ARBA" id="ARBA00022806"/>
    </source>
</evidence>
<evidence type="ECO:0000256" key="7">
    <source>
        <dbReference type="ARBA" id="ARBA00023254"/>
    </source>
</evidence>
<dbReference type="GO" id="GO:0051321">
    <property type="term" value="P:meiotic cell cycle"/>
    <property type="evidence" value="ECO:0007669"/>
    <property type="project" value="UniProtKB-KW"/>
</dbReference>
<dbReference type="SMART" id="SM00973">
    <property type="entry name" value="Sec63"/>
    <property type="match status" value="1"/>
</dbReference>
<keyword evidence="7" id="KW-0469">Meiosis</keyword>
<dbReference type="InterPro" id="IPR057842">
    <property type="entry name" value="WH_MER3"/>
</dbReference>
<feature type="region of interest" description="Disordered" evidence="11">
    <location>
        <begin position="1008"/>
        <end position="1036"/>
    </location>
</feature>
<evidence type="ECO:0000256" key="6">
    <source>
        <dbReference type="ARBA" id="ARBA00023235"/>
    </source>
</evidence>
<dbReference type="SUPFAM" id="SSF52540">
    <property type="entry name" value="P-loop containing nucleoside triphosphate hydrolases"/>
    <property type="match status" value="1"/>
</dbReference>
<dbReference type="Pfam" id="PF23445">
    <property type="entry name" value="WHD_SNRNP200"/>
    <property type="match status" value="1"/>
</dbReference>
<feature type="compositionally biased region" description="Basic and acidic residues" evidence="11">
    <location>
        <begin position="1270"/>
        <end position="1281"/>
    </location>
</feature>
<organism evidence="14 15">
    <name type="scientific">Mycena chlorophos</name>
    <name type="common">Agaric fungus</name>
    <name type="synonym">Agaricus chlorophos</name>
    <dbReference type="NCBI Taxonomy" id="658473"/>
    <lineage>
        <taxon>Eukaryota</taxon>
        <taxon>Fungi</taxon>
        <taxon>Dikarya</taxon>
        <taxon>Basidiomycota</taxon>
        <taxon>Agaricomycotina</taxon>
        <taxon>Agaricomycetes</taxon>
        <taxon>Agaricomycetidae</taxon>
        <taxon>Agaricales</taxon>
        <taxon>Marasmiineae</taxon>
        <taxon>Mycenaceae</taxon>
        <taxon>Mycena</taxon>
    </lineage>
</organism>
<dbReference type="PROSITE" id="PS51194">
    <property type="entry name" value="HELICASE_CTER"/>
    <property type="match status" value="1"/>
</dbReference>
<dbReference type="Proteomes" id="UP000613580">
    <property type="component" value="Unassembled WGS sequence"/>
</dbReference>
<dbReference type="GO" id="GO:0043138">
    <property type="term" value="F:3'-5' DNA helicase activity"/>
    <property type="evidence" value="ECO:0007669"/>
    <property type="project" value="UniProtKB-EC"/>
</dbReference>
<dbReference type="InterPro" id="IPR014001">
    <property type="entry name" value="Helicase_ATP-bd"/>
</dbReference>
<feature type="compositionally biased region" description="Polar residues" evidence="11">
    <location>
        <begin position="119"/>
        <end position="130"/>
    </location>
</feature>
<comment type="catalytic activity">
    <reaction evidence="10">
        <text>ATP + H2O = ADP + phosphate + H(+)</text>
        <dbReference type="Rhea" id="RHEA:13065"/>
        <dbReference type="ChEBI" id="CHEBI:15377"/>
        <dbReference type="ChEBI" id="CHEBI:15378"/>
        <dbReference type="ChEBI" id="CHEBI:30616"/>
        <dbReference type="ChEBI" id="CHEBI:43474"/>
        <dbReference type="ChEBI" id="CHEBI:456216"/>
        <dbReference type="EC" id="5.6.2.4"/>
    </reaction>
</comment>
<feature type="region of interest" description="Disordered" evidence="11">
    <location>
        <begin position="107"/>
        <end position="131"/>
    </location>
</feature>
<dbReference type="SMART" id="SM00490">
    <property type="entry name" value="HELICc"/>
    <property type="match status" value="1"/>
</dbReference>
<keyword evidence="15" id="KW-1185">Reference proteome</keyword>
<dbReference type="Gene3D" id="1.10.10.10">
    <property type="entry name" value="Winged helix-like DNA-binding domain superfamily/Winged helix DNA-binding domain"/>
    <property type="match status" value="1"/>
</dbReference>
<dbReference type="Gene3D" id="3.40.50.300">
    <property type="entry name" value="P-loop containing nucleotide triphosphate hydrolases"/>
    <property type="match status" value="2"/>
</dbReference>
<evidence type="ECO:0000256" key="1">
    <source>
        <dbReference type="ARBA" id="ARBA00010140"/>
    </source>
</evidence>
<comment type="catalytic activity">
    <reaction evidence="8">
        <text>Couples ATP hydrolysis with the unwinding of duplex DNA by translocating in the 3'-5' direction.</text>
        <dbReference type="EC" id="5.6.2.4"/>
    </reaction>
</comment>
<gene>
    <name evidence="14" type="ORF">HMN09_00017800</name>
</gene>
<protein>
    <recommendedName>
        <fullName evidence="9">DNA 3'-5' helicase</fullName>
        <ecNumber evidence="9">5.6.2.4</ecNumber>
    </recommendedName>
</protein>
<dbReference type="Pfam" id="PF00270">
    <property type="entry name" value="DEAD"/>
    <property type="match status" value="1"/>
</dbReference>
<dbReference type="GO" id="GO:0016787">
    <property type="term" value="F:hydrolase activity"/>
    <property type="evidence" value="ECO:0007669"/>
    <property type="project" value="UniProtKB-KW"/>
</dbReference>
<feature type="compositionally biased region" description="Acidic residues" evidence="11">
    <location>
        <begin position="1363"/>
        <end position="1373"/>
    </location>
</feature>
<dbReference type="SUPFAM" id="SSF158702">
    <property type="entry name" value="Sec63 N-terminal domain-like"/>
    <property type="match status" value="1"/>
</dbReference>
<sequence>MYADDFDQINSSPSPPERSRAMYQQDPIAQYGDYDEDEYYDNQCDPNAYQQQYEQPEQYQQPENPYDEYYDNEEPEYEPQPIQFNAPQSRPNYLPPAVRASFFSRPVSFQPQRPPPQPAHQSTRGANPLNSAGIRLNPVSDLPDMYRGIFKFPVFNAVQSTCFPTVVNSDENMVISAPTGSGKTVLFELAIIRMLKELGETFKCVYIAPTKALCSERQRDWSAKFSPLGIKCCELTGDTVHFGKGVWGDAKAATIIITTGEKWDSLTRNWADHGQILSRIQLFLVDEVHILNESRGSTLEVVVSRMKTRGSSVRFLLVSATVPNIQDIAAWIGNKRRDGPAAVFEFGESFRPCKLTRHVIAVDRARGDNDFSFARKLDYRLFAALQAHAVGKPILVFVATRKGVTTTATQLMNDYNEAEKTKKRVPWTHPARVDHTFHEKVLNELSKVGIGIHHAGMTMDDRRAVEDLYLKGVLRVVVATSTLAVGVNLPAHTVVIKGVYTFQNNASVEYSDLDVMQMLGRAGRPQFDKDGIALIMCETELESKYRQLAQGKTIVESSLHTNLAEHINSEIGLGTITSVGSAKEWLRGSFLFQRVKQNPAHYALGKSDNQSWEERVDDMVLQSIEKLRATKLINEGAEARAGGEKDALASTDFGDIMSKFYIRQSTMSLILALPERPTVFNKLRRHNDMRFEVKKVEKTSDKTFLLIQAVLSGISLNSPEYKCNDSQLTLEAYSVFKHVARIARVIVEVAIVKKRGAQLKHGLELLRCLTVKAWEDRPVVLKQIESIGEKSIKVLAENGITSLALLAKQEPYKIETLLNRRTPFGLEVLASVHELPTYSLSLTEVEVHSNGGKDPVEIDLSITCGLVDPPSGSGAGKAKKQKGLRMQMTAILTLTSDLEFLDFRRIPTKALKETKTFEITAELTKPSQSVVVLITSETIAGVSISQTYKPNIPYKEYPTRDTRPPTALDLDLAGLEDDPDFWNVAIDEMGNFEETTTKDLVVRDLTQAKKKTAADTPVPHNNEPPRPKVPEKLPNGNYQCNHNCKDKTKCRHMCCRDGLPEPPRAPKKRTGDDDHTGTSTAPAKKTSKATPKPDTTIQQLEKLHERTNVALKLPQGSRLKLPSSSSSASPERSKPKQQHQQQQQQRKRKPNLDFTVELTDLTDGAPPATTLTPAFDMHDDDDLPEAHELLLRATQRRNVNAAAAQSDTSYSDSEMDSLIRKAPSELLRTGTKNKSKSGGGKSASSSSRKKDDDDDDVVVLTPAVRKRKERAVPEKSPRPAKKAHFEIDIDEIEDVALPSIDYDALSHDTQPLFSTFEDEFYVDVDLPTPPLTDDDRKTSDVSQPPVGTPEAPAPAPVSQAMEGIEDGCGDEEMNDDLREFDAWLNSGMVEIVG</sequence>
<name>A0A8H6TSQ7_MYCCL</name>
<evidence type="ECO:0000259" key="12">
    <source>
        <dbReference type="PROSITE" id="PS51192"/>
    </source>
</evidence>
<evidence type="ECO:0000256" key="3">
    <source>
        <dbReference type="ARBA" id="ARBA00022801"/>
    </source>
</evidence>
<dbReference type="InterPro" id="IPR052247">
    <property type="entry name" value="Meiotic_Crossover_Helicase"/>
</dbReference>
<dbReference type="SMART" id="SM00487">
    <property type="entry name" value="DEXDc"/>
    <property type="match status" value="1"/>
</dbReference>
<reference evidence="14" key="1">
    <citation type="submission" date="2020-05" db="EMBL/GenBank/DDBJ databases">
        <title>Mycena genomes resolve the evolution of fungal bioluminescence.</title>
        <authorList>
            <person name="Tsai I.J."/>
        </authorList>
    </citation>
    <scope>NUCLEOTIDE SEQUENCE</scope>
    <source>
        <strain evidence="14">110903Hualien_Pintung</strain>
    </source>
</reference>
<dbReference type="EC" id="5.6.2.4" evidence="9"/>
<feature type="region of interest" description="Disordered" evidence="11">
    <location>
        <begin position="1325"/>
        <end position="1373"/>
    </location>
</feature>
<feature type="region of interest" description="Disordered" evidence="11">
    <location>
        <begin position="1"/>
        <end position="90"/>
    </location>
</feature>
<dbReference type="GO" id="GO:0005524">
    <property type="term" value="F:ATP binding"/>
    <property type="evidence" value="ECO:0007669"/>
    <property type="project" value="UniProtKB-KW"/>
</dbReference>
<dbReference type="PANTHER" id="PTHR47835:SF3">
    <property type="entry name" value="HELICASE FOR MEIOSIS 1"/>
    <property type="match status" value="1"/>
</dbReference>
<dbReference type="FunFam" id="1.10.10.10:FF:000012">
    <property type="entry name" value="U5 small nuclear ribonucleoprotein helicase"/>
    <property type="match status" value="1"/>
</dbReference>
<dbReference type="PANTHER" id="PTHR47835">
    <property type="entry name" value="HFM1, ATP DEPENDENT DNA HELICASE HOMOLOG"/>
    <property type="match status" value="1"/>
</dbReference>
<dbReference type="OrthoDB" id="5575at2759"/>
<evidence type="ECO:0000313" key="15">
    <source>
        <dbReference type="Proteomes" id="UP000613580"/>
    </source>
</evidence>
<dbReference type="Gene3D" id="1.10.3380.10">
    <property type="entry name" value="Sec63 N-terminal domain-like domain"/>
    <property type="match status" value="1"/>
</dbReference>
<keyword evidence="6" id="KW-0413">Isomerase</keyword>
<feature type="region of interest" description="Disordered" evidence="11">
    <location>
        <begin position="1108"/>
        <end position="1181"/>
    </location>
</feature>
<feature type="region of interest" description="Disordered" evidence="11">
    <location>
        <begin position="1222"/>
        <end position="1281"/>
    </location>
</feature>
<keyword evidence="4 14" id="KW-0347">Helicase</keyword>
<dbReference type="InterPro" id="IPR011545">
    <property type="entry name" value="DEAD/DEAH_box_helicase_dom"/>
</dbReference>
<evidence type="ECO:0000256" key="10">
    <source>
        <dbReference type="ARBA" id="ARBA00048988"/>
    </source>
</evidence>
<keyword evidence="3" id="KW-0378">Hydrolase</keyword>
<feature type="region of interest" description="Disordered" evidence="11">
    <location>
        <begin position="1058"/>
        <end position="1095"/>
    </location>
</feature>
<evidence type="ECO:0000313" key="14">
    <source>
        <dbReference type="EMBL" id="KAF7322399.1"/>
    </source>
</evidence>
<dbReference type="InterPro" id="IPR036388">
    <property type="entry name" value="WH-like_DNA-bd_sf"/>
</dbReference>
<dbReference type="InterPro" id="IPR004179">
    <property type="entry name" value="Sec63-dom"/>
</dbReference>
<feature type="domain" description="Helicase C-terminal" evidence="13">
    <location>
        <begin position="376"/>
        <end position="567"/>
    </location>
</feature>
<evidence type="ECO:0000256" key="8">
    <source>
        <dbReference type="ARBA" id="ARBA00034617"/>
    </source>
</evidence>
<proteinExistence type="inferred from homology"/>
<dbReference type="CDD" id="cd18795">
    <property type="entry name" value="SF2_C_Ski2"/>
    <property type="match status" value="1"/>
</dbReference>